<evidence type="ECO:0008006" key="3">
    <source>
        <dbReference type="Google" id="ProtNLM"/>
    </source>
</evidence>
<reference evidence="2" key="1">
    <citation type="submission" date="2017-03" db="EMBL/GenBank/DDBJ databases">
        <title>Phytopthora megakarya and P. palmivora, two closely related causual agents of cacao black pod achieved similar genome size and gene model numbers by different mechanisms.</title>
        <authorList>
            <person name="Ali S."/>
            <person name="Shao J."/>
            <person name="Larry D.J."/>
            <person name="Kronmiller B."/>
            <person name="Shen D."/>
            <person name="Strem M.D."/>
            <person name="Melnick R.L."/>
            <person name="Guiltinan M.J."/>
            <person name="Tyler B.M."/>
            <person name="Meinhardt L.W."/>
            <person name="Bailey B.A."/>
        </authorList>
    </citation>
    <scope>NUCLEOTIDE SEQUENCE [LARGE SCALE GENOMIC DNA]</scope>
    <source>
        <strain evidence="2">zdho120</strain>
    </source>
</reference>
<evidence type="ECO:0000313" key="2">
    <source>
        <dbReference type="Proteomes" id="UP000198211"/>
    </source>
</evidence>
<organism evidence="1 2">
    <name type="scientific">Phytophthora megakarya</name>
    <dbReference type="NCBI Taxonomy" id="4795"/>
    <lineage>
        <taxon>Eukaryota</taxon>
        <taxon>Sar</taxon>
        <taxon>Stramenopiles</taxon>
        <taxon>Oomycota</taxon>
        <taxon>Peronosporomycetes</taxon>
        <taxon>Peronosporales</taxon>
        <taxon>Peronosporaceae</taxon>
        <taxon>Phytophthora</taxon>
    </lineage>
</organism>
<name>A0A225UJB9_9STRA</name>
<protein>
    <recommendedName>
        <fullName evidence="3">Bzip transcription factor</fullName>
    </recommendedName>
</protein>
<accession>A0A225UJB9</accession>
<proteinExistence type="predicted"/>
<gene>
    <name evidence="1" type="ORF">PHMEG_00037544</name>
</gene>
<sequence>MAPGVTDGTVSGVDGIMETWKSMSLCFPRLVIELTSLENGPSGSIIATTKHSQTISENMLHNAFPRLIHEGGESSQLVNKLLGGQIVIQATVHFEWDSDNSRVSSFVFKADLVTPMLRLLGNLEDVSYVFNNARLTPECRVVGGFGL</sequence>
<evidence type="ECO:0000313" key="1">
    <source>
        <dbReference type="EMBL" id="OWY93162.1"/>
    </source>
</evidence>
<keyword evidence="2" id="KW-1185">Reference proteome</keyword>
<dbReference type="OrthoDB" id="98485at2759"/>
<dbReference type="EMBL" id="NBNE01016601">
    <property type="protein sequence ID" value="OWY93162.1"/>
    <property type="molecule type" value="Genomic_DNA"/>
</dbReference>
<dbReference type="AlphaFoldDB" id="A0A225UJB9"/>
<dbReference type="Proteomes" id="UP000198211">
    <property type="component" value="Unassembled WGS sequence"/>
</dbReference>
<comment type="caution">
    <text evidence="1">The sequence shown here is derived from an EMBL/GenBank/DDBJ whole genome shotgun (WGS) entry which is preliminary data.</text>
</comment>